<dbReference type="Proteomes" id="UP000799291">
    <property type="component" value="Unassembled WGS sequence"/>
</dbReference>
<evidence type="ECO:0000313" key="2">
    <source>
        <dbReference type="EMBL" id="KAF2684358.1"/>
    </source>
</evidence>
<feature type="compositionally biased region" description="Basic residues" evidence="1">
    <location>
        <begin position="418"/>
        <end position="427"/>
    </location>
</feature>
<accession>A0A6G1J1S5</accession>
<feature type="compositionally biased region" description="Polar residues" evidence="1">
    <location>
        <begin position="324"/>
        <end position="337"/>
    </location>
</feature>
<keyword evidence="3" id="KW-1185">Reference proteome</keyword>
<sequence length="427" mass="47743">MPLFAPSHSNGHSDSLPRLFGPTPRYPTASETTGRQVTDSDVHETRRRACFDEPSLHPFATPHTPGADSWTQSLSYSRSSHVKSPPPLANDRYELAGGTEGMDRFVRHNDDYDDYLNLKHQRGMWSVPTSPPIGPQPQLAVDDFTTQNGAKPWMVNSIMNIVGGVAGKLFQFCTVPFRGFQAGGGKAYTFEANGEVAARLGLQDDPFFGHSARPIQQPLPGNFPEDDYGVLSIESIEDERPRMSKRQRTGDSWVVVEQDGAMISRPSTPRLSERRVPSHTRSPSQIPRPVSRAGASTPNVKRPSLIPISRRSTMDRRSLHGASNAATQSEATPRCYSRQSYGSPVLFENKTNKAKSPLPPESQRLINKMRREEFEDDARLRRMSSQMTDMLREAQEALGRKIEIDDGYLDDDMDGHSHSAKRRLYPR</sequence>
<feature type="region of interest" description="Disordered" evidence="1">
    <location>
        <begin position="406"/>
        <end position="427"/>
    </location>
</feature>
<feature type="region of interest" description="Disordered" evidence="1">
    <location>
        <begin position="239"/>
        <end position="337"/>
    </location>
</feature>
<feature type="region of interest" description="Disordered" evidence="1">
    <location>
        <begin position="53"/>
        <end position="72"/>
    </location>
</feature>
<organism evidence="2 3">
    <name type="scientific">Lentithecium fluviatile CBS 122367</name>
    <dbReference type="NCBI Taxonomy" id="1168545"/>
    <lineage>
        <taxon>Eukaryota</taxon>
        <taxon>Fungi</taxon>
        <taxon>Dikarya</taxon>
        <taxon>Ascomycota</taxon>
        <taxon>Pezizomycotina</taxon>
        <taxon>Dothideomycetes</taxon>
        <taxon>Pleosporomycetidae</taxon>
        <taxon>Pleosporales</taxon>
        <taxon>Massarineae</taxon>
        <taxon>Lentitheciaceae</taxon>
        <taxon>Lentithecium</taxon>
    </lineage>
</organism>
<evidence type="ECO:0000313" key="3">
    <source>
        <dbReference type="Proteomes" id="UP000799291"/>
    </source>
</evidence>
<reference evidence="2" key="1">
    <citation type="journal article" date="2020" name="Stud. Mycol.">
        <title>101 Dothideomycetes genomes: a test case for predicting lifestyles and emergence of pathogens.</title>
        <authorList>
            <person name="Haridas S."/>
            <person name="Albert R."/>
            <person name="Binder M."/>
            <person name="Bloem J."/>
            <person name="Labutti K."/>
            <person name="Salamov A."/>
            <person name="Andreopoulos B."/>
            <person name="Baker S."/>
            <person name="Barry K."/>
            <person name="Bills G."/>
            <person name="Bluhm B."/>
            <person name="Cannon C."/>
            <person name="Castanera R."/>
            <person name="Culley D."/>
            <person name="Daum C."/>
            <person name="Ezra D."/>
            <person name="Gonzalez J."/>
            <person name="Henrissat B."/>
            <person name="Kuo A."/>
            <person name="Liang C."/>
            <person name="Lipzen A."/>
            <person name="Lutzoni F."/>
            <person name="Magnuson J."/>
            <person name="Mondo S."/>
            <person name="Nolan M."/>
            <person name="Ohm R."/>
            <person name="Pangilinan J."/>
            <person name="Park H.-J."/>
            <person name="Ramirez L."/>
            <person name="Alfaro M."/>
            <person name="Sun H."/>
            <person name="Tritt A."/>
            <person name="Yoshinaga Y."/>
            <person name="Zwiers L.-H."/>
            <person name="Turgeon B."/>
            <person name="Goodwin S."/>
            <person name="Spatafora J."/>
            <person name="Crous P."/>
            <person name="Grigoriev I."/>
        </authorList>
    </citation>
    <scope>NUCLEOTIDE SEQUENCE</scope>
    <source>
        <strain evidence="2">CBS 122367</strain>
    </source>
</reference>
<feature type="region of interest" description="Disordered" evidence="1">
    <location>
        <begin position="1"/>
        <end position="44"/>
    </location>
</feature>
<evidence type="ECO:0000256" key="1">
    <source>
        <dbReference type="SAM" id="MobiDB-lite"/>
    </source>
</evidence>
<dbReference type="EMBL" id="MU005581">
    <property type="protein sequence ID" value="KAF2684358.1"/>
    <property type="molecule type" value="Genomic_DNA"/>
</dbReference>
<protein>
    <submittedName>
        <fullName evidence="2">Uncharacterized protein</fullName>
    </submittedName>
</protein>
<name>A0A6G1J1S5_9PLEO</name>
<proteinExistence type="predicted"/>
<dbReference type="AlphaFoldDB" id="A0A6G1J1S5"/>
<dbReference type="OrthoDB" id="5138418at2759"/>
<gene>
    <name evidence="2" type="ORF">K458DRAFT_442777</name>
</gene>